<protein>
    <submittedName>
        <fullName evidence="2">Uncharacterized protein</fullName>
    </submittedName>
</protein>
<evidence type="ECO:0000313" key="3">
    <source>
        <dbReference type="Proteomes" id="UP000595566"/>
    </source>
</evidence>
<name>A0A7T8IWS6_9CAUD</name>
<dbReference type="EMBL" id="MW353175">
    <property type="protein sequence ID" value="QQO91743.1"/>
    <property type="molecule type" value="Genomic_DNA"/>
</dbReference>
<evidence type="ECO:0000256" key="1">
    <source>
        <dbReference type="SAM" id="Coils"/>
    </source>
</evidence>
<dbReference type="Proteomes" id="UP000595566">
    <property type="component" value="Segment"/>
</dbReference>
<reference evidence="2 3" key="1">
    <citation type="submission" date="2020-12" db="EMBL/GenBank/DDBJ databases">
        <title>Dynamics of Baltic Sea phages driven by environmental changes.</title>
        <authorList>
            <person name="Hoetzinger M."/>
            <person name="Nilsson E."/>
            <person name="Holmfeldt K."/>
        </authorList>
    </citation>
    <scope>NUCLEOTIDE SEQUENCE [LARGE SCALE GENOMIC DNA]</scope>
</reference>
<gene>
    <name evidence="2" type="ORF">immuto26A_64</name>
</gene>
<feature type="coiled-coil region" evidence="1">
    <location>
        <begin position="37"/>
        <end position="64"/>
    </location>
</feature>
<proteinExistence type="predicted"/>
<keyword evidence="3" id="KW-1185">Reference proteome</keyword>
<sequence length="66" mass="7564">MQEAIDLLDKNKVYVDTLQTDMVSLSVAYRAVELSINKQLEDTLNNITTQMEGIFEDLDNLNQEND</sequence>
<evidence type="ECO:0000313" key="2">
    <source>
        <dbReference type="EMBL" id="QQO91743.1"/>
    </source>
</evidence>
<accession>A0A7T8IWS6</accession>
<keyword evidence="1" id="KW-0175">Coiled coil</keyword>
<organism evidence="2 3">
    <name type="scientific">Flavobacterium phage vB_FspM_immuto_2-6A</name>
    <dbReference type="NCBI Taxonomy" id="2801477"/>
    <lineage>
        <taxon>Viruses</taxon>
        <taxon>Duplodnaviria</taxon>
        <taxon>Heunggongvirae</taxon>
        <taxon>Uroviricota</taxon>
        <taxon>Caudoviricetes</taxon>
        <taxon>Immutovirus</taxon>
        <taxon>Immutovirus immuto</taxon>
    </lineage>
</organism>